<protein>
    <submittedName>
        <fullName evidence="3">Uncharacterized protein</fullName>
    </submittedName>
</protein>
<evidence type="ECO:0000256" key="1">
    <source>
        <dbReference type="SAM" id="MobiDB-lite"/>
    </source>
</evidence>
<accession>A0A5C3ELA7</accession>
<feature type="compositionally biased region" description="Pro residues" evidence="1">
    <location>
        <begin position="83"/>
        <end position="115"/>
    </location>
</feature>
<feature type="signal peptide" evidence="2">
    <location>
        <begin position="1"/>
        <end position="21"/>
    </location>
</feature>
<keyword evidence="4" id="KW-1185">Reference proteome</keyword>
<organism evidence="3 4">
    <name type="scientific">Ustilago trichophora</name>
    <dbReference type="NCBI Taxonomy" id="86804"/>
    <lineage>
        <taxon>Eukaryota</taxon>
        <taxon>Fungi</taxon>
        <taxon>Dikarya</taxon>
        <taxon>Basidiomycota</taxon>
        <taxon>Ustilaginomycotina</taxon>
        <taxon>Ustilaginomycetes</taxon>
        <taxon>Ustilaginales</taxon>
        <taxon>Ustilaginaceae</taxon>
        <taxon>Ustilago</taxon>
    </lineage>
</organism>
<name>A0A5C3ELA7_9BASI</name>
<sequence>MMKLSIAFVALVLSSSALTLAAPMPLGAFGEALGRAASAGRSAESAAARELATGTGAPRVPTLSNPPDVYTYAGESRGGFNSPPHPSQPQGPNGPPPVQPRPRPAPRYAPRPASRPQPQRNRVQAQPEPVAPPTHVWDEGSLVLTTSCFFFYVTQSTLIVMNRSDTYLDLISPAKDAISPVLKGRQSSLPSVSLEYEQVLSLTSLCPRPTNSSMLRSIHVLLTQKKQTCCLSNLNSVYHKPQLDSL</sequence>
<dbReference type="AlphaFoldDB" id="A0A5C3ELA7"/>
<dbReference type="Proteomes" id="UP000324022">
    <property type="component" value="Unassembled WGS sequence"/>
</dbReference>
<evidence type="ECO:0000256" key="2">
    <source>
        <dbReference type="SAM" id="SignalP"/>
    </source>
</evidence>
<reference evidence="3 4" key="1">
    <citation type="submission" date="2018-03" db="EMBL/GenBank/DDBJ databases">
        <authorList>
            <person name="Guldener U."/>
        </authorList>
    </citation>
    <scope>NUCLEOTIDE SEQUENCE [LARGE SCALE GENOMIC DNA]</scope>
    <source>
        <strain evidence="3 4">NBRC100155</strain>
    </source>
</reference>
<feature type="region of interest" description="Disordered" evidence="1">
    <location>
        <begin position="47"/>
        <end position="136"/>
    </location>
</feature>
<keyword evidence="2" id="KW-0732">Signal</keyword>
<proteinExistence type="predicted"/>
<evidence type="ECO:0000313" key="4">
    <source>
        <dbReference type="Proteomes" id="UP000324022"/>
    </source>
</evidence>
<dbReference type="EMBL" id="OOIN01000038">
    <property type="protein sequence ID" value="SPO31414.1"/>
    <property type="molecule type" value="Genomic_DNA"/>
</dbReference>
<gene>
    <name evidence="3" type="ORF">UTRI_06544</name>
</gene>
<feature type="chain" id="PRO_5022822373" evidence="2">
    <location>
        <begin position="22"/>
        <end position="246"/>
    </location>
</feature>
<evidence type="ECO:0000313" key="3">
    <source>
        <dbReference type="EMBL" id="SPO31414.1"/>
    </source>
</evidence>